<dbReference type="PROSITE" id="PS51257">
    <property type="entry name" value="PROKAR_LIPOPROTEIN"/>
    <property type="match status" value="1"/>
</dbReference>
<feature type="transmembrane region" description="Helical" evidence="3">
    <location>
        <begin position="363"/>
        <end position="381"/>
    </location>
</feature>
<evidence type="ECO:0000256" key="1">
    <source>
        <dbReference type="PROSITE-ProRule" id="PRU00339"/>
    </source>
</evidence>
<dbReference type="SUPFAM" id="SSF48452">
    <property type="entry name" value="TPR-like"/>
    <property type="match status" value="1"/>
</dbReference>
<keyword evidence="3" id="KW-0812">Transmembrane</keyword>
<dbReference type="SMART" id="SM00028">
    <property type="entry name" value="TPR"/>
    <property type="match status" value="2"/>
</dbReference>
<reference evidence="5 6" key="1">
    <citation type="submission" date="2018-08" db="EMBL/GenBank/DDBJ databases">
        <title>A genome reference for cultivated species of the human gut microbiota.</title>
        <authorList>
            <person name="Zou Y."/>
            <person name="Xue W."/>
            <person name="Luo G."/>
        </authorList>
    </citation>
    <scope>NUCLEOTIDE SEQUENCE [LARGE SCALE GENOMIC DNA]</scope>
    <source>
        <strain evidence="5 6">AF24-12</strain>
    </source>
</reference>
<dbReference type="Proteomes" id="UP000283872">
    <property type="component" value="Unassembled WGS sequence"/>
</dbReference>
<feature type="signal peptide" evidence="4">
    <location>
        <begin position="1"/>
        <end position="20"/>
    </location>
</feature>
<dbReference type="Gene3D" id="1.25.40.10">
    <property type="entry name" value="Tetratricopeptide repeat domain"/>
    <property type="match status" value="1"/>
</dbReference>
<feature type="chain" id="PRO_5043182726" evidence="4">
    <location>
        <begin position="21"/>
        <end position="576"/>
    </location>
</feature>
<feature type="repeat" description="TPR" evidence="1">
    <location>
        <begin position="98"/>
        <end position="131"/>
    </location>
</feature>
<dbReference type="RefSeq" id="WP_117587993.1">
    <property type="nucleotide sequence ID" value="NZ_QRVA01000074.1"/>
</dbReference>
<dbReference type="InterPro" id="IPR011990">
    <property type="entry name" value="TPR-like_helical_dom_sf"/>
</dbReference>
<feature type="coiled-coil region" evidence="2">
    <location>
        <begin position="394"/>
        <end position="431"/>
    </location>
</feature>
<dbReference type="AlphaFoldDB" id="A0A3E5DND5"/>
<sequence>MKKLTILFFICLLASCTKQANKQLSNIENIMLAQPDSAFTLLQKDSASICKEGTDAQMYYQIIRCRVADLLYIPHTSDSTMLKVANYYTKQNNQKVLSMAYYCLGCIYRDLKEHPRAINYFLKSIDTDSTHTPKEMIGRCYYQLSGFEDNRKNPIKALEYEIKAYNYISQTKDYTLANNCLINIAQDYKTLGNDEKYSAFINLAKNKISATKDTINLARFIIVKGQIAIQERNNKELKTLINEGKKILPTILKQQEYGFYLMQGYYYKELHQVDSASYYFQKVLNIGNPIMEYEANTALSETNAENREYTTAWKFQNKAIKLRNAIDSIDNKQEAEKMKASYNYELEVAKREEAEESKNRYKYAMLLGIICILGLTTLILAHKNASKKKSIKQLKLIAQQNELIQNQEQKIEEQKNMMHEHVSNIKKLETRNNELSKYQLTSSEHCINKLSKNIKLDDDRWNQFRMSESYYKLHKMIRNGLDHYTNSEQKQAIIDIMATIDNLFNEYGKRLTAFLPGLKDSQLEFAYLIKAEINFSNIAILLRKSKPSITKISKSFDEYLEKNMEGLDIKTFLHDF</sequence>
<dbReference type="EMBL" id="QRVA01000074">
    <property type="protein sequence ID" value="RGS09890.1"/>
    <property type="molecule type" value="Genomic_DNA"/>
</dbReference>
<evidence type="ECO:0000313" key="6">
    <source>
        <dbReference type="Proteomes" id="UP000283872"/>
    </source>
</evidence>
<accession>A0A3E5DND5</accession>
<proteinExistence type="predicted"/>
<comment type="caution">
    <text evidence="5">The sequence shown here is derived from an EMBL/GenBank/DDBJ whole genome shotgun (WGS) entry which is preliminary data.</text>
</comment>
<keyword evidence="3" id="KW-1133">Transmembrane helix</keyword>
<keyword evidence="3" id="KW-0472">Membrane</keyword>
<evidence type="ECO:0000256" key="2">
    <source>
        <dbReference type="SAM" id="Coils"/>
    </source>
</evidence>
<evidence type="ECO:0000256" key="4">
    <source>
        <dbReference type="SAM" id="SignalP"/>
    </source>
</evidence>
<name>A0A3E5DND5_9BACT</name>
<evidence type="ECO:0000313" key="5">
    <source>
        <dbReference type="EMBL" id="RGS09890.1"/>
    </source>
</evidence>
<evidence type="ECO:0000256" key="3">
    <source>
        <dbReference type="SAM" id="Phobius"/>
    </source>
</evidence>
<keyword evidence="1" id="KW-0802">TPR repeat</keyword>
<protein>
    <submittedName>
        <fullName evidence="5">Uncharacterized protein</fullName>
    </submittedName>
</protein>
<keyword evidence="2" id="KW-0175">Coiled coil</keyword>
<organism evidence="5 6">
    <name type="scientific">Segatella copri</name>
    <dbReference type="NCBI Taxonomy" id="165179"/>
    <lineage>
        <taxon>Bacteria</taxon>
        <taxon>Pseudomonadati</taxon>
        <taxon>Bacteroidota</taxon>
        <taxon>Bacteroidia</taxon>
        <taxon>Bacteroidales</taxon>
        <taxon>Prevotellaceae</taxon>
        <taxon>Segatella</taxon>
    </lineage>
</organism>
<keyword evidence="4" id="KW-0732">Signal</keyword>
<dbReference type="PROSITE" id="PS50005">
    <property type="entry name" value="TPR"/>
    <property type="match status" value="1"/>
</dbReference>
<gene>
    <name evidence="5" type="ORF">DWY11_15530</name>
</gene>
<dbReference type="InterPro" id="IPR019734">
    <property type="entry name" value="TPR_rpt"/>
</dbReference>